<dbReference type="Gramene" id="NC14G0010370.1">
    <property type="protein sequence ID" value="NC14G0010370.1:cds"/>
    <property type="gene ID" value="NC14G0010370"/>
</dbReference>
<name>A0A5K0ZFE4_9MAGN</name>
<accession>A0A5K0ZFE4</accession>
<dbReference type="EMBL" id="LR721779">
    <property type="protein sequence ID" value="VVV88295.1"/>
    <property type="molecule type" value="Genomic_DNA"/>
</dbReference>
<organism evidence="1">
    <name type="scientific">Nymphaea colorata</name>
    <name type="common">pocket water lily</name>
    <dbReference type="NCBI Taxonomy" id="210225"/>
    <lineage>
        <taxon>Eukaryota</taxon>
        <taxon>Viridiplantae</taxon>
        <taxon>Streptophyta</taxon>
        <taxon>Embryophyta</taxon>
        <taxon>Tracheophyta</taxon>
        <taxon>Spermatophyta</taxon>
        <taxon>Magnoliopsida</taxon>
        <taxon>Nymphaeales</taxon>
        <taxon>Nymphaeaceae</taxon>
        <taxon>Nymphaea</taxon>
    </lineage>
</organism>
<reference evidence="1" key="1">
    <citation type="submission" date="2019-09" db="EMBL/GenBank/DDBJ databases">
        <authorList>
            <person name="Zhang L."/>
        </authorList>
    </citation>
    <scope>NUCLEOTIDE SEQUENCE</scope>
</reference>
<protein>
    <submittedName>
        <fullName evidence="1">Uncharacterized protein</fullName>
    </submittedName>
</protein>
<proteinExistence type="predicted"/>
<dbReference type="AlphaFoldDB" id="A0A5K0ZFE4"/>
<gene>
    <name evidence="1" type="ORF">NYM_LOCUS10511</name>
</gene>
<evidence type="ECO:0000313" key="1">
    <source>
        <dbReference type="EMBL" id="VVV88295.1"/>
    </source>
</evidence>
<sequence length="102" mass="11697">MYPFCRLRLRVREDIHHSPIRQAKRRLGLCQLQQVGSSERGKTFHGKYPKGLSAIIGKYGMLSIHGDLHRKLHGVAVRLLSLDKLKAHFLAEVDSMIREVPE</sequence>